<feature type="transmembrane region" description="Helical" evidence="1">
    <location>
        <begin position="146"/>
        <end position="165"/>
    </location>
</feature>
<feature type="transmembrane region" description="Helical" evidence="1">
    <location>
        <begin position="95"/>
        <end position="112"/>
    </location>
</feature>
<name>A0ABQ6LIN6_9RHOB</name>
<dbReference type="EMBL" id="BSYI01000016">
    <property type="protein sequence ID" value="GMG83146.1"/>
    <property type="molecule type" value="Genomic_DNA"/>
</dbReference>
<feature type="transmembrane region" description="Helical" evidence="1">
    <location>
        <begin position="50"/>
        <end position="68"/>
    </location>
</feature>
<feature type="transmembrane region" description="Helical" evidence="1">
    <location>
        <begin position="12"/>
        <end position="30"/>
    </location>
</feature>
<organism evidence="3 4">
    <name type="scientific">Paralimibaculum aggregatum</name>
    <dbReference type="NCBI Taxonomy" id="3036245"/>
    <lineage>
        <taxon>Bacteria</taxon>
        <taxon>Pseudomonadati</taxon>
        <taxon>Pseudomonadota</taxon>
        <taxon>Alphaproteobacteria</taxon>
        <taxon>Rhodobacterales</taxon>
        <taxon>Paracoccaceae</taxon>
        <taxon>Paralimibaculum</taxon>
    </lineage>
</organism>
<evidence type="ECO:0000313" key="3">
    <source>
        <dbReference type="EMBL" id="GMG83146.1"/>
    </source>
</evidence>
<keyword evidence="1" id="KW-1133">Transmembrane helix</keyword>
<reference evidence="3 4" key="1">
    <citation type="submission" date="2023-04" db="EMBL/GenBank/DDBJ databases">
        <title>Marinoamorphus aggregata gen. nov., sp. Nov., isolate from tissue of brittle star Ophioplocus japonicus.</title>
        <authorList>
            <person name="Kawano K."/>
            <person name="Sawayama S."/>
            <person name="Nakagawa S."/>
        </authorList>
    </citation>
    <scope>NUCLEOTIDE SEQUENCE [LARGE SCALE GENOMIC DNA]</scope>
    <source>
        <strain evidence="3 4">NKW23</strain>
    </source>
</reference>
<sequence>MGSRENLRRADLVTALLLIVLGGAVLWQALEMPWTKSFGMPTKWYLSPGLFPAILGVLLIWFAAQVALRALREGALRGFGPCVLQLLAGLPRNRAVWRSALALLLIGAYVLLGLGKLNYYLATSLFCLAMMAAFHRPGGRFFDLRGFGLILAVSLLGPLAVGQVFSRAFQVPLP</sequence>
<keyword evidence="4" id="KW-1185">Reference proteome</keyword>
<feature type="domain" description="DUF1468" evidence="2">
    <location>
        <begin position="13"/>
        <end position="174"/>
    </location>
</feature>
<accession>A0ABQ6LIN6</accession>
<evidence type="ECO:0000313" key="4">
    <source>
        <dbReference type="Proteomes" id="UP001239909"/>
    </source>
</evidence>
<proteinExistence type="predicted"/>
<protein>
    <recommendedName>
        <fullName evidence="2">DUF1468 domain-containing protein</fullName>
    </recommendedName>
</protein>
<dbReference type="Proteomes" id="UP001239909">
    <property type="component" value="Unassembled WGS sequence"/>
</dbReference>
<dbReference type="InterPro" id="IPR009936">
    <property type="entry name" value="DUF1468"/>
</dbReference>
<keyword evidence="1" id="KW-0472">Membrane</keyword>
<comment type="caution">
    <text evidence="3">The sequence shown here is derived from an EMBL/GenBank/DDBJ whole genome shotgun (WGS) entry which is preliminary data.</text>
</comment>
<evidence type="ECO:0000259" key="2">
    <source>
        <dbReference type="Pfam" id="PF07331"/>
    </source>
</evidence>
<gene>
    <name evidence="3" type="ORF">LNKW23_23590</name>
</gene>
<dbReference type="Pfam" id="PF07331">
    <property type="entry name" value="TctB"/>
    <property type="match status" value="1"/>
</dbReference>
<evidence type="ECO:0000256" key="1">
    <source>
        <dbReference type="SAM" id="Phobius"/>
    </source>
</evidence>
<dbReference type="RefSeq" id="WP_285671946.1">
    <property type="nucleotide sequence ID" value="NZ_BSYI01000016.1"/>
</dbReference>
<keyword evidence="1" id="KW-0812">Transmembrane</keyword>